<evidence type="ECO:0000256" key="4">
    <source>
        <dbReference type="ARBA" id="ARBA00022801"/>
    </source>
</evidence>
<dbReference type="PANTHER" id="PTHR43200">
    <property type="entry name" value="PHOSPHATASE"/>
    <property type="match status" value="1"/>
</dbReference>
<keyword evidence="5" id="KW-0460">Magnesium</keyword>
<proteinExistence type="inferred from homology"/>
<dbReference type="InterPro" id="IPR011809">
    <property type="entry name" value="His_9_proposed"/>
</dbReference>
<reference evidence="7" key="1">
    <citation type="submission" date="2021-05" db="EMBL/GenBank/DDBJ databases">
        <authorList>
            <person name="Tanabe Y."/>
        </authorList>
    </citation>
    <scope>NUCLEOTIDE SEQUENCE</scope>
    <source>
        <strain evidence="7">BOTRYCO-1</strain>
    </source>
</reference>
<keyword evidence="4" id="KW-0378">Hydrolase</keyword>
<dbReference type="Proteomes" id="UP001161064">
    <property type="component" value="Unassembled WGS sequence"/>
</dbReference>
<dbReference type="PRINTS" id="PR00377">
    <property type="entry name" value="IMPHPHTASES"/>
</dbReference>
<dbReference type="EMBL" id="BPFZ01000022">
    <property type="protein sequence ID" value="GIU68122.1"/>
    <property type="molecule type" value="Genomic_DNA"/>
</dbReference>
<evidence type="ECO:0000256" key="5">
    <source>
        <dbReference type="ARBA" id="ARBA00022842"/>
    </source>
</evidence>
<gene>
    <name evidence="7" type="ORF">PsB1_2276</name>
</gene>
<accession>A0ABQ4PYI4</accession>
<dbReference type="InterPro" id="IPR000760">
    <property type="entry name" value="Inositol_monophosphatase-like"/>
</dbReference>
<keyword evidence="8" id="KW-1185">Reference proteome</keyword>
<name>A0ABQ4PYI4_9PROT</name>
<evidence type="ECO:0000256" key="3">
    <source>
        <dbReference type="ARBA" id="ARBA00022723"/>
    </source>
</evidence>
<dbReference type="SUPFAM" id="SSF56655">
    <property type="entry name" value="Carbohydrate phosphatase"/>
    <property type="match status" value="1"/>
</dbReference>
<dbReference type="NCBIfam" id="TIGR02067">
    <property type="entry name" value="his_9_HisN"/>
    <property type="match status" value="1"/>
</dbReference>
<evidence type="ECO:0000313" key="8">
    <source>
        <dbReference type="Proteomes" id="UP001161064"/>
    </source>
</evidence>
<dbReference type="Pfam" id="PF00459">
    <property type="entry name" value="Inositol_P"/>
    <property type="match status" value="1"/>
</dbReference>
<organism evidence="7 8">
    <name type="scientific">Candidatus Phycosocius spiralis</name>
    <dbReference type="NCBI Taxonomy" id="2815099"/>
    <lineage>
        <taxon>Bacteria</taxon>
        <taxon>Pseudomonadati</taxon>
        <taxon>Pseudomonadota</taxon>
        <taxon>Alphaproteobacteria</taxon>
        <taxon>Caulobacterales</taxon>
        <taxon>Caulobacterales incertae sedis</taxon>
        <taxon>Candidatus Phycosocius</taxon>
    </lineage>
</organism>
<evidence type="ECO:0000256" key="2">
    <source>
        <dbReference type="ARBA" id="ARBA00009759"/>
    </source>
</evidence>
<comment type="cofactor">
    <cofactor evidence="1">
        <name>Mg(2+)</name>
        <dbReference type="ChEBI" id="CHEBI:18420"/>
    </cofactor>
</comment>
<dbReference type="Gene3D" id="3.30.540.10">
    <property type="entry name" value="Fructose-1,6-Bisphosphatase, subunit A, domain 1"/>
    <property type="match status" value="1"/>
</dbReference>
<dbReference type="CDD" id="cd01641">
    <property type="entry name" value="Bacterial_IMPase_like_1"/>
    <property type="match status" value="1"/>
</dbReference>
<evidence type="ECO:0000313" key="7">
    <source>
        <dbReference type="EMBL" id="GIU68122.1"/>
    </source>
</evidence>
<evidence type="ECO:0000256" key="6">
    <source>
        <dbReference type="NCBIfam" id="TIGR02067"/>
    </source>
</evidence>
<reference evidence="7" key="2">
    <citation type="journal article" date="2023" name="ISME Commun">
        <title>Characterization of a bloom-associated alphaproteobacterial lineage, 'Candidatus Phycosocius': insights into freshwater algal-bacterial interactions.</title>
        <authorList>
            <person name="Tanabe Y."/>
            <person name="Yamaguchi H."/>
            <person name="Yoshida M."/>
            <person name="Kai A."/>
            <person name="Okazaki Y."/>
        </authorList>
    </citation>
    <scope>NUCLEOTIDE SEQUENCE</scope>
    <source>
        <strain evidence="7">BOTRYCO-1</strain>
    </source>
</reference>
<dbReference type="RefSeq" id="WP_284361755.1">
    <property type="nucleotide sequence ID" value="NZ_BPFZ01000022.1"/>
</dbReference>
<dbReference type="InterPro" id="IPR051090">
    <property type="entry name" value="Inositol_monoP_superfamily"/>
</dbReference>
<sequence>MQVFTPTQTLDFAHQLADGARTAILPFFRAGGVIENKASYGFDPVTAADKAAETAMRAMIRAHRPHDSIVGEEFDDHAGSSGWTWVLDPIDGTRAFIAGTTTWGVLIGARFEGRPLVGIMDQPFVDERWSACPDRAMWTRGDARQPLVTRKNIDLEEALLATTDPFLFSAQQTTAFMALRGACRLTRYGLDCMAYALLAHGHIDLVVEPGLKDVDIAALIPIIEAAGGVVTDWQGRHHPKGGNIIAAGSPALHAKALTFLVGA</sequence>
<dbReference type="Gene3D" id="3.40.190.80">
    <property type="match status" value="1"/>
</dbReference>
<dbReference type="EC" id="3.1.3.15" evidence="6"/>
<dbReference type="PANTHER" id="PTHR43200:SF6">
    <property type="entry name" value="3'(2'),5'-BISPHOSPHATE NUCLEOTIDASE"/>
    <property type="match status" value="1"/>
</dbReference>
<keyword evidence="3" id="KW-0479">Metal-binding</keyword>
<comment type="caution">
    <text evidence="7">The sequence shown here is derived from an EMBL/GenBank/DDBJ whole genome shotgun (WGS) entry which is preliminary data.</text>
</comment>
<comment type="similarity">
    <text evidence="2">Belongs to the inositol monophosphatase superfamily.</text>
</comment>
<protein>
    <recommendedName>
        <fullName evidence="6">Histidinol-phosphatase</fullName>
        <ecNumber evidence="6">3.1.3.15</ecNumber>
    </recommendedName>
</protein>
<evidence type="ECO:0000256" key="1">
    <source>
        <dbReference type="ARBA" id="ARBA00001946"/>
    </source>
</evidence>